<dbReference type="KEGG" id="olu:OSTLU_9218"/>
<dbReference type="Proteomes" id="UP000001568">
    <property type="component" value="Chromosome 9"/>
</dbReference>
<dbReference type="InterPro" id="IPR001623">
    <property type="entry name" value="DnaJ_domain"/>
</dbReference>
<dbReference type="PROSITE" id="PS50076">
    <property type="entry name" value="DNAJ_2"/>
    <property type="match status" value="1"/>
</dbReference>
<dbReference type="OrthoDB" id="498887at2759"/>
<dbReference type="PANTHER" id="PTHR24074">
    <property type="entry name" value="CO-CHAPERONE PROTEIN DJLA"/>
    <property type="match status" value="1"/>
</dbReference>
<evidence type="ECO:0000313" key="2">
    <source>
        <dbReference type="EMBL" id="ABO97994.1"/>
    </source>
</evidence>
<dbReference type="EMBL" id="CP000589">
    <property type="protein sequence ID" value="ABO97994.1"/>
    <property type="molecule type" value="Genomic_DNA"/>
</dbReference>
<reference evidence="2 3" key="1">
    <citation type="journal article" date="2007" name="Proc. Natl. Acad. Sci. U.S.A.">
        <title>The tiny eukaryote Ostreococcus provides genomic insights into the paradox of plankton speciation.</title>
        <authorList>
            <person name="Palenik B."/>
            <person name="Grimwood J."/>
            <person name="Aerts A."/>
            <person name="Rouze P."/>
            <person name="Salamov A."/>
            <person name="Putnam N."/>
            <person name="Dupont C."/>
            <person name="Jorgensen R."/>
            <person name="Derelle E."/>
            <person name="Rombauts S."/>
            <person name="Zhou K."/>
            <person name="Otillar R."/>
            <person name="Merchant S.S."/>
            <person name="Podell S."/>
            <person name="Gaasterland T."/>
            <person name="Napoli C."/>
            <person name="Gendler K."/>
            <person name="Manuell A."/>
            <person name="Tai V."/>
            <person name="Vallon O."/>
            <person name="Piganeau G."/>
            <person name="Jancek S."/>
            <person name="Heijde M."/>
            <person name="Jabbari K."/>
            <person name="Bowler C."/>
            <person name="Lohr M."/>
            <person name="Robbens S."/>
            <person name="Werner G."/>
            <person name="Dubchak I."/>
            <person name="Pazour G.J."/>
            <person name="Ren Q."/>
            <person name="Paulsen I."/>
            <person name="Delwiche C."/>
            <person name="Schmutz J."/>
            <person name="Rokhsar D."/>
            <person name="Van de Peer Y."/>
            <person name="Moreau H."/>
            <person name="Grigoriev I.V."/>
        </authorList>
    </citation>
    <scope>NUCLEOTIDE SEQUENCE [LARGE SCALE GENOMIC DNA]</scope>
    <source>
        <strain evidence="2 3">CCE9901</strain>
    </source>
</reference>
<feature type="non-terminal residue" evidence="2">
    <location>
        <position position="1"/>
    </location>
</feature>
<dbReference type="eggNOG" id="KOG0714">
    <property type="taxonomic scope" value="Eukaryota"/>
</dbReference>
<dbReference type="HOGENOM" id="CLU_017633_18_1_1"/>
<sequence>EHYAVLGVSSRATKADVSKAYKSLALKFHPDKAPSDAVRPASEALFKRVAEAYAVLKDASKRASYDATRIRRTHS</sequence>
<dbReference type="AlphaFoldDB" id="A4S278"/>
<dbReference type="OMA" id="INTEIFM"/>
<accession>A4S278</accession>
<dbReference type="SUPFAM" id="SSF46565">
    <property type="entry name" value="Chaperone J-domain"/>
    <property type="match status" value="1"/>
</dbReference>
<feature type="non-terminal residue" evidence="2">
    <location>
        <position position="75"/>
    </location>
</feature>
<dbReference type="Gene3D" id="1.10.287.110">
    <property type="entry name" value="DnaJ domain"/>
    <property type="match status" value="1"/>
</dbReference>
<dbReference type="Pfam" id="PF00226">
    <property type="entry name" value="DnaJ"/>
    <property type="match status" value="1"/>
</dbReference>
<dbReference type="PROSITE" id="PS00636">
    <property type="entry name" value="DNAJ_1"/>
    <property type="match status" value="1"/>
</dbReference>
<name>A4S278_OSTLU</name>
<gene>
    <name evidence="2" type="ORF">OSTLU_9218</name>
</gene>
<evidence type="ECO:0000313" key="3">
    <source>
        <dbReference type="Proteomes" id="UP000001568"/>
    </source>
</evidence>
<dbReference type="PRINTS" id="PR00625">
    <property type="entry name" value="JDOMAIN"/>
</dbReference>
<dbReference type="InterPro" id="IPR050817">
    <property type="entry name" value="DjlA_DnaK_co-chaperone"/>
</dbReference>
<dbReference type="GeneID" id="5003909"/>
<dbReference type="InterPro" id="IPR036869">
    <property type="entry name" value="J_dom_sf"/>
</dbReference>
<keyword evidence="3" id="KW-1185">Reference proteome</keyword>
<protein>
    <recommendedName>
        <fullName evidence="1">J domain-containing protein</fullName>
    </recommendedName>
</protein>
<feature type="domain" description="J" evidence="1">
    <location>
        <begin position="1"/>
        <end position="69"/>
    </location>
</feature>
<dbReference type="SMART" id="SM00271">
    <property type="entry name" value="DnaJ"/>
    <property type="match status" value="1"/>
</dbReference>
<organism evidence="2 3">
    <name type="scientific">Ostreococcus lucimarinus (strain CCE9901)</name>
    <dbReference type="NCBI Taxonomy" id="436017"/>
    <lineage>
        <taxon>Eukaryota</taxon>
        <taxon>Viridiplantae</taxon>
        <taxon>Chlorophyta</taxon>
        <taxon>Mamiellophyceae</taxon>
        <taxon>Mamiellales</taxon>
        <taxon>Bathycoccaceae</taxon>
        <taxon>Ostreococcus</taxon>
    </lineage>
</organism>
<dbReference type="Gramene" id="ABO97994">
    <property type="protein sequence ID" value="ABO97994"/>
    <property type="gene ID" value="OSTLU_9218"/>
</dbReference>
<proteinExistence type="predicted"/>
<dbReference type="STRING" id="436017.A4S278"/>
<evidence type="ECO:0000259" key="1">
    <source>
        <dbReference type="PROSITE" id="PS50076"/>
    </source>
</evidence>
<dbReference type="RefSeq" id="XP_001419701.1">
    <property type="nucleotide sequence ID" value="XM_001419664.1"/>
</dbReference>
<dbReference type="InterPro" id="IPR018253">
    <property type="entry name" value="DnaJ_domain_CS"/>
</dbReference>
<dbReference type="CDD" id="cd06257">
    <property type="entry name" value="DnaJ"/>
    <property type="match status" value="1"/>
</dbReference>